<evidence type="ECO:0000313" key="1">
    <source>
        <dbReference type="Proteomes" id="UP000887580"/>
    </source>
</evidence>
<proteinExistence type="predicted"/>
<organism evidence="1 2">
    <name type="scientific">Panagrolaimus sp. PS1159</name>
    <dbReference type="NCBI Taxonomy" id="55785"/>
    <lineage>
        <taxon>Eukaryota</taxon>
        <taxon>Metazoa</taxon>
        <taxon>Ecdysozoa</taxon>
        <taxon>Nematoda</taxon>
        <taxon>Chromadorea</taxon>
        <taxon>Rhabditida</taxon>
        <taxon>Tylenchina</taxon>
        <taxon>Panagrolaimomorpha</taxon>
        <taxon>Panagrolaimoidea</taxon>
        <taxon>Panagrolaimidae</taxon>
        <taxon>Panagrolaimus</taxon>
    </lineage>
</organism>
<dbReference type="WBParaSite" id="PS1159_v2.g17957.t1">
    <property type="protein sequence ID" value="PS1159_v2.g17957.t1"/>
    <property type="gene ID" value="PS1159_v2.g17957"/>
</dbReference>
<sequence length="315" mass="36528">MFVLTWSIQSSFSMGFLIYWQFNGYINDLFNCLYMTPKIYKSTQPKISKAIIFAIFISTTAIINYFAAVLLYYFYPYLSTIDLESLNTFRQPFLFPFSLGFLVYGFFIWNVVLTFYVIVSIVAYAKLNEFNEELKNIGKKDHHTDVIRFELMQMFMKHIENGKMIRTIDNTFEVYTFIMIGTNIPTTVFSLLSFFKALSDEWFIIIIIGPAIFFCLVELFNLTAVPAMLHQAINQVEKLIYRNSCIWDPYDEKIYQIALTLVTHVRQANLGISLWGFAVVSKPLILTTISLITTYLALILQLHPTVIQRVNGSVS</sequence>
<protein>
    <submittedName>
        <fullName evidence="2">Gustatory receptor</fullName>
    </submittedName>
</protein>
<accession>A0AC35FKA9</accession>
<name>A0AC35FKA9_9BILA</name>
<dbReference type="Proteomes" id="UP000887580">
    <property type="component" value="Unplaced"/>
</dbReference>
<evidence type="ECO:0000313" key="2">
    <source>
        <dbReference type="WBParaSite" id="PS1159_v2.g17957.t1"/>
    </source>
</evidence>
<reference evidence="2" key="1">
    <citation type="submission" date="2022-11" db="UniProtKB">
        <authorList>
            <consortium name="WormBaseParasite"/>
        </authorList>
    </citation>
    <scope>IDENTIFICATION</scope>
</reference>